<evidence type="ECO:0000256" key="7">
    <source>
        <dbReference type="ARBA" id="ARBA00023128"/>
    </source>
</evidence>
<keyword evidence="4" id="KW-0812">Transmembrane</keyword>
<keyword evidence="11" id="KW-1185">Reference proteome</keyword>
<evidence type="ECO:0000313" key="11">
    <source>
        <dbReference type="Proteomes" id="UP001221142"/>
    </source>
</evidence>
<accession>A0AAD7C621</accession>
<keyword evidence="8" id="KW-0472">Membrane</keyword>
<evidence type="ECO:0000256" key="4">
    <source>
        <dbReference type="ARBA" id="ARBA00022692"/>
    </source>
</evidence>
<keyword evidence="7" id="KW-0496">Mitochondrion</keyword>
<dbReference type="GO" id="GO:0033617">
    <property type="term" value="P:mitochondrial respiratory chain complex IV assembly"/>
    <property type="evidence" value="ECO:0007669"/>
    <property type="project" value="InterPro"/>
</dbReference>
<dbReference type="Pfam" id="PF12597">
    <property type="entry name" value="Cox20"/>
    <property type="match status" value="1"/>
</dbReference>
<keyword evidence="5" id="KW-0999">Mitochondrion inner membrane</keyword>
<organism evidence="10 11">
    <name type="scientific">Roridomyces roridus</name>
    <dbReference type="NCBI Taxonomy" id="1738132"/>
    <lineage>
        <taxon>Eukaryota</taxon>
        <taxon>Fungi</taxon>
        <taxon>Dikarya</taxon>
        <taxon>Basidiomycota</taxon>
        <taxon>Agaricomycotina</taxon>
        <taxon>Agaricomycetes</taxon>
        <taxon>Agaricomycetidae</taxon>
        <taxon>Agaricales</taxon>
        <taxon>Marasmiineae</taxon>
        <taxon>Mycenaceae</taxon>
        <taxon>Roridomyces</taxon>
    </lineage>
</organism>
<evidence type="ECO:0000313" key="10">
    <source>
        <dbReference type="EMBL" id="KAJ7639531.1"/>
    </source>
</evidence>
<reference evidence="10" key="1">
    <citation type="submission" date="2023-03" db="EMBL/GenBank/DDBJ databases">
        <title>Massive genome expansion in bonnet fungi (Mycena s.s.) driven by repeated elements and novel gene families across ecological guilds.</title>
        <authorList>
            <consortium name="Lawrence Berkeley National Laboratory"/>
            <person name="Harder C.B."/>
            <person name="Miyauchi S."/>
            <person name="Viragh M."/>
            <person name="Kuo A."/>
            <person name="Thoen E."/>
            <person name="Andreopoulos B."/>
            <person name="Lu D."/>
            <person name="Skrede I."/>
            <person name="Drula E."/>
            <person name="Henrissat B."/>
            <person name="Morin E."/>
            <person name="Kohler A."/>
            <person name="Barry K."/>
            <person name="LaButti K."/>
            <person name="Morin E."/>
            <person name="Salamov A."/>
            <person name="Lipzen A."/>
            <person name="Mereny Z."/>
            <person name="Hegedus B."/>
            <person name="Baldrian P."/>
            <person name="Stursova M."/>
            <person name="Weitz H."/>
            <person name="Taylor A."/>
            <person name="Grigoriev I.V."/>
            <person name="Nagy L.G."/>
            <person name="Martin F."/>
            <person name="Kauserud H."/>
        </authorList>
    </citation>
    <scope>NUCLEOTIDE SEQUENCE</scope>
    <source>
        <strain evidence="10">9284</strain>
    </source>
</reference>
<evidence type="ECO:0000256" key="8">
    <source>
        <dbReference type="ARBA" id="ARBA00023136"/>
    </source>
</evidence>
<evidence type="ECO:0000256" key="5">
    <source>
        <dbReference type="ARBA" id="ARBA00022792"/>
    </source>
</evidence>
<name>A0AAD7C621_9AGAR</name>
<proteinExistence type="inferred from homology"/>
<evidence type="ECO:0000256" key="3">
    <source>
        <dbReference type="ARBA" id="ARBA00017689"/>
    </source>
</evidence>
<sequence length="127" mass="13298">MPDSKPIASGVVDDPANIPAPPTLGPASTGNLLRDSANSAMHIGEVPCGRTSLLAGIGAGAGIGFIRGISVHPVVAGSWAMGTFFAVSTASWLSCKWKIEREHELTRKAIQSLPKQLRLKNEGEKEP</sequence>
<dbReference type="Proteomes" id="UP001221142">
    <property type="component" value="Unassembled WGS sequence"/>
</dbReference>
<evidence type="ECO:0000256" key="1">
    <source>
        <dbReference type="ARBA" id="ARBA00004273"/>
    </source>
</evidence>
<protein>
    <recommendedName>
        <fullName evidence="3">Cytochrome c oxidase assembly protein COX20, mitochondrial</fullName>
    </recommendedName>
</protein>
<dbReference type="AlphaFoldDB" id="A0AAD7C621"/>
<evidence type="ECO:0000256" key="6">
    <source>
        <dbReference type="ARBA" id="ARBA00022989"/>
    </source>
</evidence>
<dbReference type="GO" id="GO:0005743">
    <property type="term" value="C:mitochondrial inner membrane"/>
    <property type="evidence" value="ECO:0007669"/>
    <property type="project" value="UniProtKB-SubCell"/>
</dbReference>
<dbReference type="EMBL" id="JARKIF010000005">
    <property type="protein sequence ID" value="KAJ7639531.1"/>
    <property type="molecule type" value="Genomic_DNA"/>
</dbReference>
<keyword evidence="6" id="KW-1133">Transmembrane helix</keyword>
<comment type="similarity">
    <text evidence="2">Belongs to the COX20 family.</text>
</comment>
<feature type="region of interest" description="Disordered" evidence="9">
    <location>
        <begin position="1"/>
        <end position="31"/>
    </location>
</feature>
<comment type="caution">
    <text evidence="10">The sequence shown here is derived from an EMBL/GenBank/DDBJ whole genome shotgun (WGS) entry which is preliminary data.</text>
</comment>
<dbReference type="PANTHER" id="PTHR31586">
    <property type="entry name" value="CYTOCHROME C OXIDASE PROTEIN 20"/>
    <property type="match status" value="1"/>
</dbReference>
<dbReference type="InterPro" id="IPR022533">
    <property type="entry name" value="Cox20"/>
</dbReference>
<evidence type="ECO:0000256" key="2">
    <source>
        <dbReference type="ARBA" id="ARBA00009575"/>
    </source>
</evidence>
<gene>
    <name evidence="10" type="ORF">FB45DRAFT_864217</name>
</gene>
<dbReference type="PANTHER" id="PTHR31586:SF1">
    <property type="entry name" value="CYTOCHROME C OXIDASE ASSEMBLY PROTEIN COX20, MITOCHONDRIAL"/>
    <property type="match status" value="1"/>
</dbReference>
<comment type="subcellular location">
    <subcellularLocation>
        <location evidence="1">Mitochondrion inner membrane</location>
    </subcellularLocation>
</comment>
<evidence type="ECO:0000256" key="9">
    <source>
        <dbReference type="SAM" id="MobiDB-lite"/>
    </source>
</evidence>